<reference evidence="9" key="1">
    <citation type="journal article" date="2017" name="bioRxiv">
        <title>Comparative analysis of the genomes of Stylophora pistillata and Acropora digitifera provides evidence for extensive differences between species of corals.</title>
        <authorList>
            <person name="Voolstra C.R."/>
            <person name="Li Y."/>
            <person name="Liew Y.J."/>
            <person name="Baumgarten S."/>
            <person name="Zoccola D."/>
            <person name="Flot J.-F."/>
            <person name="Tambutte S."/>
            <person name="Allemand D."/>
            <person name="Aranda M."/>
        </authorList>
    </citation>
    <scope>NUCLEOTIDE SEQUENCE [LARGE SCALE GENOMIC DNA]</scope>
</reference>
<dbReference type="EMBL" id="LSMT01000473">
    <property type="protein sequence ID" value="PFX17440.1"/>
    <property type="molecule type" value="Genomic_DNA"/>
</dbReference>
<feature type="transmembrane region" description="Helical" evidence="6">
    <location>
        <begin position="646"/>
        <end position="675"/>
    </location>
</feature>
<keyword evidence="5" id="KW-0325">Glycoprotein</keyword>
<dbReference type="GO" id="GO:0009897">
    <property type="term" value="C:external side of plasma membrane"/>
    <property type="evidence" value="ECO:0007669"/>
    <property type="project" value="TreeGrafter"/>
</dbReference>
<sequence>MNTLFLLVPTRRPSHIAAWNTSSTSILLSWKPLADPYFLHGIPRGYLITYNRIDGLESTVQVQVHSSTLSLEVESLDEYVEYQFRVCAFTVKGAGPFYSINCTTDQDAPGAPPQHVFGYNISKHDIQVLWEEVPFRDVNGILLGYMVFFNESSDEVFNETVPFPRKNVTLSFLRPYTFYTIQVLAFTIKGNGPKSPPIIVRTEEEAPQVYPWNVTGYNTTSRSIHLQWSAIPQELVAGVLREYRVVYVELNDLNYPVKTHVLRMPIDQLSVNLTNLEKYTNYSFQIQGISKFFGVNSPPIIIITDQDVPSHPPLNIISTNTSSTSLLITWEHIPKKLIHGILLGYRVFYHQRANEYYGGRRNRRSVETINETIRTLPPNATSLRIFNLKKFTYYSFQVVGFTSKGDGQISLTYNVSTDEDIPSKPPMGPSAVNLSGPHSILVSWKPVPEGFVHGILLGYRILYRVLSIAEVNVRQPTVTATAKPTALNITLTQLLNYAVYDIRVLAFTVKGDGMDTRSIIAETCRCPLQMTTNWHSLPPYMKSVKVSNKGTIPFILNWATHTCCLPCANGHGSSSVDYEHDRGGVTAEKDNVSSVHKIEYESDFSFPIEGYRGQSTFGVYRYVPLMESPGVAFVAPVPSLDERASFVIWVTTACFPMFLLSLLMMVLAASVIWVLESTANPEEFPSSFTGGLWEGFWWSFITCTTLGYGDKIPRTFLGRLFGIAWTLFGLVMMWFLVADMTNALISYSMLQTTNRKVYGARVGAIQGSPEYLLGLRKVANMNPVQQYHTYYAINKALKDKEIDGALIDVYVLSMQKHLSSNRNLRVIKVFDYKKTYGVVLAGPSMKLEKCFLDFVKFNKREIYHRIQETIWLPRPQEESVAEEMSGGLFDTNSSQFSFSYLFLTSVLGFALLCGLVGQIYCKKVKQHSNIIGPDKHFASLRQELSQEVNTFYLRVSKIANELRRAHIKEKRQLLERRRRKSFFQITLTSVRKLPPTNDID</sequence>
<dbReference type="Gene3D" id="1.10.287.70">
    <property type="match status" value="1"/>
</dbReference>
<evidence type="ECO:0000259" key="7">
    <source>
        <dbReference type="PROSITE" id="PS50853"/>
    </source>
</evidence>
<dbReference type="SUPFAM" id="SSF49265">
    <property type="entry name" value="Fibronectin type III"/>
    <property type="match status" value="3"/>
</dbReference>
<evidence type="ECO:0000256" key="3">
    <source>
        <dbReference type="ARBA" id="ARBA00023157"/>
    </source>
</evidence>
<evidence type="ECO:0000313" key="9">
    <source>
        <dbReference type="Proteomes" id="UP000225706"/>
    </source>
</evidence>
<dbReference type="STRING" id="50429.A0A2B4RLR9"/>
<feature type="domain" description="Fibronectin type-III" evidence="7">
    <location>
        <begin position="112"/>
        <end position="205"/>
    </location>
</feature>
<protein>
    <submittedName>
        <fullName evidence="8">Receptor-type tyrosine-protein phosphatase F</fullName>
    </submittedName>
</protein>
<dbReference type="CDD" id="cd00063">
    <property type="entry name" value="FN3"/>
    <property type="match status" value="5"/>
</dbReference>
<keyword evidence="1" id="KW-0732">Signal</keyword>
<dbReference type="FunFam" id="2.60.40.10:FF:000028">
    <property type="entry name" value="Neuronal cell adhesion molecule"/>
    <property type="match status" value="2"/>
</dbReference>
<organism evidence="8 9">
    <name type="scientific">Stylophora pistillata</name>
    <name type="common">Smooth cauliflower coral</name>
    <dbReference type="NCBI Taxonomy" id="50429"/>
    <lineage>
        <taxon>Eukaryota</taxon>
        <taxon>Metazoa</taxon>
        <taxon>Cnidaria</taxon>
        <taxon>Anthozoa</taxon>
        <taxon>Hexacorallia</taxon>
        <taxon>Scleractinia</taxon>
        <taxon>Astrocoeniina</taxon>
        <taxon>Pocilloporidae</taxon>
        <taxon>Stylophora</taxon>
    </lineage>
</organism>
<dbReference type="InterPro" id="IPR013099">
    <property type="entry name" value="K_chnl_dom"/>
</dbReference>
<keyword evidence="6" id="KW-0812">Transmembrane</keyword>
<dbReference type="Gene3D" id="2.60.40.10">
    <property type="entry name" value="Immunoglobulins"/>
    <property type="match status" value="5"/>
</dbReference>
<accession>A0A2B4RLR9</accession>
<keyword evidence="9" id="KW-1185">Reference proteome</keyword>
<dbReference type="PANTHER" id="PTHR23036:SF151">
    <property type="entry name" value="FIBRONECTIN TYPE-III DOMAIN-CONTAINING PROTEIN"/>
    <property type="match status" value="1"/>
</dbReference>
<dbReference type="Proteomes" id="UP000225706">
    <property type="component" value="Unassembled WGS sequence"/>
</dbReference>
<feature type="transmembrane region" description="Helical" evidence="6">
    <location>
        <begin position="898"/>
        <end position="921"/>
    </location>
</feature>
<feature type="transmembrane region" description="Helical" evidence="6">
    <location>
        <begin position="716"/>
        <end position="737"/>
    </location>
</feature>
<evidence type="ECO:0000313" key="8">
    <source>
        <dbReference type="EMBL" id="PFX17440.1"/>
    </source>
</evidence>
<keyword evidence="4 8" id="KW-0675">Receptor</keyword>
<dbReference type="GO" id="GO:0004896">
    <property type="term" value="F:cytokine receptor activity"/>
    <property type="evidence" value="ECO:0007669"/>
    <property type="project" value="TreeGrafter"/>
</dbReference>
<keyword evidence="6" id="KW-0472">Membrane</keyword>
<dbReference type="PANTHER" id="PTHR23036">
    <property type="entry name" value="CYTOKINE RECEPTOR"/>
    <property type="match status" value="1"/>
</dbReference>
<keyword evidence="6" id="KW-1133">Transmembrane helix</keyword>
<dbReference type="InterPro" id="IPR013783">
    <property type="entry name" value="Ig-like_fold"/>
</dbReference>
<evidence type="ECO:0000256" key="5">
    <source>
        <dbReference type="ARBA" id="ARBA00023180"/>
    </source>
</evidence>
<dbReference type="InterPro" id="IPR036116">
    <property type="entry name" value="FN3_sf"/>
</dbReference>
<feature type="domain" description="Fibronectin type-III" evidence="7">
    <location>
        <begin position="312"/>
        <end position="420"/>
    </location>
</feature>
<evidence type="ECO:0000256" key="6">
    <source>
        <dbReference type="SAM" id="Phobius"/>
    </source>
</evidence>
<keyword evidence="2" id="KW-0677">Repeat</keyword>
<dbReference type="OrthoDB" id="5965404at2759"/>
<dbReference type="InterPro" id="IPR003961">
    <property type="entry name" value="FN3_dom"/>
</dbReference>
<evidence type="ECO:0000256" key="4">
    <source>
        <dbReference type="ARBA" id="ARBA00023170"/>
    </source>
</evidence>
<evidence type="ECO:0000256" key="2">
    <source>
        <dbReference type="ARBA" id="ARBA00022737"/>
    </source>
</evidence>
<dbReference type="PROSITE" id="PS50853">
    <property type="entry name" value="FN3"/>
    <property type="match status" value="5"/>
</dbReference>
<feature type="domain" description="Fibronectin type-III" evidence="7">
    <location>
        <begin position="425"/>
        <end position="526"/>
    </location>
</feature>
<dbReference type="Pfam" id="PF07885">
    <property type="entry name" value="Ion_trans_2"/>
    <property type="match status" value="1"/>
</dbReference>
<dbReference type="InterPro" id="IPR050379">
    <property type="entry name" value="Type-I_Cytokine_Rcpt"/>
</dbReference>
<evidence type="ECO:0000256" key="1">
    <source>
        <dbReference type="ARBA" id="ARBA00022729"/>
    </source>
</evidence>
<name>A0A2B4RLR9_STYPI</name>
<keyword evidence="3" id="KW-1015">Disulfide bond</keyword>
<proteinExistence type="predicted"/>
<dbReference type="GO" id="GO:0019955">
    <property type="term" value="F:cytokine binding"/>
    <property type="evidence" value="ECO:0007669"/>
    <property type="project" value="TreeGrafter"/>
</dbReference>
<dbReference type="Pfam" id="PF00041">
    <property type="entry name" value="fn3"/>
    <property type="match status" value="5"/>
</dbReference>
<gene>
    <name evidence="8" type="primary">Ptprf</name>
    <name evidence="8" type="ORF">AWC38_SpisGene18233</name>
</gene>
<feature type="domain" description="Fibronectin type-III" evidence="7">
    <location>
        <begin position="210"/>
        <end position="307"/>
    </location>
</feature>
<dbReference type="SMART" id="SM00060">
    <property type="entry name" value="FN3"/>
    <property type="match status" value="5"/>
</dbReference>
<dbReference type="AlphaFoldDB" id="A0A2B4RLR9"/>
<feature type="domain" description="Fibronectin type-III" evidence="7">
    <location>
        <begin position="12"/>
        <end position="108"/>
    </location>
</feature>
<dbReference type="SUPFAM" id="SSF81324">
    <property type="entry name" value="Voltage-gated potassium channels"/>
    <property type="match status" value="1"/>
</dbReference>
<dbReference type="GO" id="GO:0043235">
    <property type="term" value="C:receptor complex"/>
    <property type="evidence" value="ECO:0007669"/>
    <property type="project" value="TreeGrafter"/>
</dbReference>
<comment type="caution">
    <text evidence="8">The sequence shown here is derived from an EMBL/GenBank/DDBJ whole genome shotgun (WGS) entry which is preliminary data.</text>
</comment>